<name>A0A9P5T9P2_9AGAM</name>
<feature type="transmembrane region" description="Helical" evidence="7">
    <location>
        <begin position="174"/>
        <end position="200"/>
    </location>
</feature>
<keyword evidence="3" id="KW-0406">Ion transport</keyword>
<evidence type="ECO:0000256" key="6">
    <source>
        <dbReference type="ARBA" id="ARBA00023136"/>
    </source>
</evidence>
<dbReference type="OrthoDB" id="4364at2759"/>
<keyword evidence="3" id="KW-0813">Transport</keyword>
<evidence type="ECO:0000313" key="9">
    <source>
        <dbReference type="Proteomes" id="UP000759537"/>
    </source>
</evidence>
<evidence type="ECO:0000313" key="8">
    <source>
        <dbReference type="EMBL" id="KAF8480362.1"/>
    </source>
</evidence>
<dbReference type="EMBL" id="WHVB01000008">
    <property type="protein sequence ID" value="KAF8480362.1"/>
    <property type="molecule type" value="Genomic_DNA"/>
</dbReference>
<proteinExistence type="inferred from homology"/>
<organism evidence="8 9">
    <name type="scientific">Russula ochroleuca</name>
    <dbReference type="NCBI Taxonomy" id="152965"/>
    <lineage>
        <taxon>Eukaryota</taxon>
        <taxon>Fungi</taxon>
        <taxon>Dikarya</taxon>
        <taxon>Basidiomycota</taxon>
        <taxon>Agaricomycotina</taxon>
        <taxon>Agaricomycetes</taxon>
        <taxon>Russulales</taxon>
        <taxon>Russulaceae</taxon>
        <taxon>Russula</taxon>
    </lineage>
</organism>
<feature type="transmembrane region" description="Helical" evidence="7">
    <location>
        <begin position="236"/>
        <end position="253"/>
    </location>
</feature>
<dbReference type="InterPro" id="IPR004923">
    <property type="entry name" value="FTR1/Fip1/EfeU"/>
</dbReference>
<keyword evidence="9" id="KW-1185">Reference proteome</keyword>
<keyword evidence="3" id="KW-0410">Iron transport</keyword>
<comment type="similarity">
    <text evidence="2">Belongs to the oxidase-dependent Fe transporter (OFeT) (TC 9.A.10.1) family.</text>
</comment>
<dbReference type="GO" id="GO:0015093">
    <property type="term" value="F:ferrous iron transmembrane transporter activity"/>
    <property type="evidence" value="ECO:0007669"/>
    <property type="project" value="TreeGrafter"/>
</dbReference>
<reference evidence="8" key="1">
    <citation type="submission" date="2019-10" db="EMBL/GenBank/DDBJ databases">
        <authorList>
            <consortium name="DOE Joint Genome Institute"/>
            <person name="Kuo A."/>
            <person name="Miyauchi S."/>
            <person name="Kiss E."/>
            <person name="Drula E."/>
            <person name="Kohler A."/>
            <person name="Sanchez-Garcia M."/>
            <person name="Andreopoulos B."/>
            <person name="Barry K.W."/>
            <person name="Bonito G."/>
            <person name="Buee M."/>
            <person name="Carver A."/>
            <person name="Chen C."/>
            <person name="Cichocki N."/>
            <person name="Clum A."/>
            <person name="Culley D."/>
            <person name="Crous P.W."/>
            <person name="Fauchery L."/>
            <person name="Girlanda M."/>
            <person name="Hayes R."/>
            <person name="Keri Z."/>
            <person name="LaButti K."/>
            <person name="Lipzen A."/>
            <person name="Lombard V."/>
            <person name="Magnuson J."/>
            <person name="Maillard F."/>
            <person name="Morin E."/>
            <person name="Murat C."/>
            <person name="Nolan M."/>
            <person name="Ohm R."/>
            <person name="Pangilinan J."/>
            <person name="Pereira M."/>
            <person name="Perotto S."/>
            <person name="Peter M."/>
            <person name="Riley R."/>
            <person name="Sitrit Y."/>
            <person name="Stielow B."/>
            <person name="Szollosi G."/>
            <person name="Zifcakova L."/>
            <person name="Stursova M."/>
            <person name="Spatafora J.W."/>
            <person name="Tedersoo L."/>
            <person name="Vaario L.-M."/>
            <person name="Yamada A."/>
            <person name="Yan M."/>
            <person name="Wang P."/>
            <person name="Xu J."/>
            <person name="Bruns T."/>
            <person name="Baldrian P."/>
            <person name="Vilgalys R."/>
            <person name="Henrissat B."/>
            <person name="Grigoriev I.V."/>
            <person name="Hibbett D."/>
            <person name="Nagy L.G."/>
            <person name="Martin F.M."/>
        </authorList>
    </citation>
    <scope>NUCLEOTIDE SEQUENCE</scope>
    <source>
        <strain evidence="8">Prilba</strain>
    </source>
</reference>
<evidence type="ECO:0000256" key="1">
    <source>
        <dbReference type="ARBA" id="ARBA00004141"/>
    </source>
</evidence>
<dbReference type="AlphaFoldDB" id="A0A9P5T9P2"/>
<evidence type="ECO:0000256" key="3">
    <source>
        <dbReference type="ARBA" id="ARBA00022496"/>
    </source>
</evidence>
<evidence type="ECO:0000256" key="4">
    <source>
        <dbReference type="ARBA" id="ARBA00022692"/>
    </source>
</evidence>
<keyword evidence="6 7" id="KW-0472">Membrane</keyword>
<keyword evidence="3" id="KW-0408">Iron</keyword>
<comment type="subcellular location">
    <subcellularLocation>
        <location evidence="1">Membrane</location>
        <topology evidence="1">Multi-pass membrane protein</topology>
    </subcellularLocation>
</comment>
<keyword evidence="5 7" id="KW-1133">Transmembrane helix</keyword>
<feature type="transmembrane region" description="Helical" evidence="7">
    <location>
        <begin position="6"/>
        <end position="32"/>
    </location>
</feature>
<keyword evidence="4 7" id="KW-0812">Transmembrane</keyword>
<evidence type="ECO:0000256" key="5">
    <source>
        <dbReference type="ARBA" id="ARBA00022989"/>
    </source>
</evidence>
<evidence type="ECO:0000256" key="7">
    <source>
        <dbReference type="SAM" id="Phobius"/>
    </source>
</evidence>
<dbReference type="PANTHER" id="PTHR31632:SF2">
    <property type="entry name" value="PLASMA MEMBRANE IRON PERMEASE"/>
    <property type="match status" value="1"/>
</dbReference>
<protein>
    <submittedName>
        <fullName evidence="8">Iron permease FTR1</fullName>
    </submittedName>
</protein>
<feature type="transmembrane region" description="Helical" evidence="7">
    <location>
        <begin position="122"/>
        <end position="143"/>
    </location>
</feature>
<accession>A0A9P5T9P2</accession>
<dbReference type="Pfam" id="PF03239">
    <property type="entry name" value="FTR1"/>
    <property type="match status" value="1"/>
</dbReference>
<feature type="transmembrane region" description="Helical" evidence="7">
    <location>
        <begin position="206"/>
        <end position="229"/>
    </location>
</feature>
<evidence type="ECO:0000256" key="2">
    <source>
        <dbReference type="ARBA" id="ARBA00008333"/>
    </source>
</evidence>
<sequence length="390" mass="42877">MARNLFSVPIFFIVFRETLEAAIIIASLLGLVEQIVYSNFHQLEGQTPPPEEDDKKEAGDISLREVPDVEDGPRKRRLLRKMRFQIFLGSALGFLIAVTIGTIFIVIWFTKASDLYKKSEELWEGIFELIATILIFVMGITMLKLDHAKTKWRVKLQDAFEGQHVTGRVRTGKWALFTLPFIVVLREGLEAVVFVGGVSLGQSARAIPIAAITGIVCGLICGFVIYTFASRATLSVFLVVITNFILLIGAGLFSKSVGAFQENAFNHLIGGDSDSGDGPGSFDVRGNVWHLDCCNAANEQDGNGWLLFGAITGWTNNATLGTVLSYVFYWLAAIVTLVALKWREGRLRVFGLESAAGKARRLRQTADTSAIHEDVPPLVNPTGQISELPK</sequence>
<reference evidence="8" key="2">
    <citation type="journal article" date="2020" name="Nat. Commun.">
        <title>Large-scale genome sequencing of mycorrhizal fungi provides insights into the early evolution of symbiotic traits.</title>
        <authorList>
            <person name="Miyauchi S."/>
            <person name="Kiss E."/>
            <person name="Kuo A."/>
            <person name="Drula E."/>
            <person name="Kohler A."/>
            <person name="Sanchez-Garcia M."/>
            <person name="Morin E."/>
            <person name="Andreopoulos B."/>
            <person name="Barry K.W."/>
            <person name="Bonito G."/>
            <person name="Buee M."/>
            <person name="Carver A."/>
            <person name="Chen C."/>
            <person name="Cichocki N."/>
            <person name="Clum A."/>
            <person name="Culley D."/>
            <person name="Crous P.W."/>
            <person name="Fauchery L."/>
            <person name="Girlanda M."/>
            <person name="Hayes R.D."/>
            <person name="Keri Z."/>
            <person name="LaButti K."/>
            <person name="Lipzen A."/>
            <person name="Lombard V."/>
            <person name="Magnuson J."/>
            <person name="Maillard F."/>
            <person name="Murat C."/>
            <person name="Nolan M."/>
            <person name="Ohm R.A."/>
            <person name="Pangilinan J."/>
            <person name="Pereira M.F."/>
            <person name="Perotto S."/>
            <person name="Peter M."/>
            <person name="Pfister S."/>
            <person name="Riley R."/>
            <person name="Sitrit Y."/>
            <person name="Stielow J.B."/>
            <person name="Szollosi G."/>
            <person name="Zifcakova L."/>
            <person name="Stursova M."/>
            <person name="Spatafora J.W."/>
            <person name="Tedersoo L."/>
            <person name="Vaario L.M."/>
            <person name="Yamada A."/>
            <person name="Yan M."/>
            <person name="Wang P."/>
            <person name="Xu J."/>
            <person name="Bruns T."/>
            <person name="Baldrian P."/>
            <person name="Vilgalys R."/>
            <person name="Dunand C."/>
            <person name="Henrissat B."/>
            <person name="Grigoriev I.V."/>
            <person name="Hibbett D."/>
            <person name="Nagy L.G."/>
            <person name="Martin F.M."/>
        </authorList>
    </citation>
    <scope>NUCLEOTIDE SEQUENCE</scope>
    <source>
        <strain evidence="8">Prilba</strain>
    </source>
</reference>
<comment type="caution">
    <text evidence="8">The sequence shown here is derived from an EMBL/GenBank/DDBJ whole genome shotgun (WGS) entry which is preliminary data.</text>
</comment>
<dbReference type="PANTHER" id="PTHR31632">
    <property type="entry name" value="IRON TRANSPORTER FTH1"/>
    <property type="match status" value="1"/>
</dbReference>
<dbReference type="Proteomes" id="UP000759537">
    <property type="component" value="Unassembled WGS sequence"/>
</dbReference>
<gene>
    <name evidence="8" type="ORF">DFH94DRAFT_742379</name>
</gene>
<dbReference type="GO" id="GO:0033573">
    <property type="term" value="C:high-affinity iron permease complex"/>
    <property type="evidence" value="ECO:0007669"/>
    <property type="project" value="InterPro"/>
</dbReference>
<feature type="transmembrane region" description="Helical" evidence="7">
    <location>
        <begin position="323"/>
        <end position="340"/>
    </location>
</feature>
<feature type="transmembrane region" description="Helical" evidence="7">
    <location>
        <begin position="84"/>
        <end position="110"/>
    </location>
</feature>